<protein>
    <recommendedName>
        <fullName evidence="3">IrrE N-terminal-like domain-containing protein</fullName>
    </recommendedName>
</protein>
<gene>
    <name evidence="1" type="ORF">RN51_01557</name>
</gene>
<accession>A0A0F0KW51</accession>
<name>A0A0F0KW51_9MICO</name>
<evidence type="ECO:0000313" key="1">
    <source>
        <dbReference type="EMBL" id="KJL23471.1"/>
    </source>
</evidence>
<dbReference type="RefSeq" id="WP_231579249.1">
    <property type="nucleotide sequence ID" value="NZ_JYIV01000023.1"/>
</dbReference>
<evidence type="ECO:0008006" key="3">
    <source>
        <dbReference type="Google" id="ProtNLM"/>
    </source>
</evidence>
<evidence type="ECO:0000313" key="2">
    <source>
        <dbReference type="Proteomes" id="UP000033725"/>
    </source>
</evidence>
<dbReference type="EMBL" id="JYIV01000023">
    <property type="protein sequence ID" value="KJL23471.1"/>
    <property type="molecule type" value="Genomic_DNA"/>
</dbReference>
<dbReference type="PATRIC" id="fig|82380.10.peg.1564"/>
<dbReference type="Proteomes" id="UP000033725">
    <property type="component" value="Unassembled WGS sequence"/>
</dbReference>
<comment type="caution">
    <text evidence="1">The sequence shown here is derived from an EMBL/GenBank/DDBJ whole genome shotgun (WGS) entry which is preliminary data.</text>
</comment>
<organism evidence="1 2">
    <name type="scientific">Microbacterium oxydans</name>
    <dbReference type="NCBI Taxonomy" id="82380"/>
    <lineage>
        <taxon>Bacteria</taxon>
        <taxon>Bacillati</taxon>
        <taxon>Actinomycetota</taxon>
        <taxon>Actinomycetes</taxon>
        <taxon>Micrococcales</taxon>
        <taxon>Microbacteriaceae</taxon>
        <taxon>Microbacterium</taxon>
    </lineage>
</organism>
<proteinExistence type="predicted"/>
<reference evidence="1 2" key="1">
    <citation type="submission" date="2015-02" db="EMBL/GenBank/DDBJ databases">
        <title>Draft genome sequences of ten Microbacterium spp. with emphasis on heavy metal contaminated environments.</title>
        <authorList>
            <person name="Corretto E."/>
        </authorList>
    </citation>
    <scope>NUCLEOTIDE SEQUENCE [LARGE SCALE GENOMIC DNA]</scope>
    <source>
        <strain evidence="1 2">BEL163</strain>
    </source>
</reference>
<sequence length="175" mass="19446">MTTSREAEWAPVDALEESEHTVNMDEVVTTAITDLALGSVFTFDDLLSAVRRRRRRRLRVVELSALGDHDGVCAIWLTTGAEDVILHAHSDSVLHQQQFVLHEFAHILLGHCDGDECSVVDALLPDIPPHTRARLLRRQDFDTDTEIAAESLADRLAAGIRGSVFAESRYSEIFG</sequence>
<dbReference type="AlphaFoldDB" id="A0A0F0KW51"/>